<name>A0A0E2AIR5_BACFG</name>
<dbReference type="PATRIC" id="fig|997883.3.peg.4534"/>
<accession>A0A0E2AIR5</accession>
<protein>
    <submittedName>
        <fullName evidence="2">Uncharacterized protein</fullName>
    </submittedName>
</protein>
<reference evidence="2 3" key="1">
    <citation type="submission" date="2012-02" db="EMBL/GenBank/DDBJ databases">
        <title>The Genome Sequence of Bacteroides fragilis CL07T12C05.</title>
        <authorList>
            <consortium name="The Broad Institute Genome Sequencing Platform"/>
            <person name="Earl A."/>
            <person name="Ward D."/>
            <person name="Feldgarden M."/>
            <person name="Gevers D."/>
            <person name="Zitomersky N.L."/>
            <person name="Coyne M.J."/>
            <person name="Comstock L.E."/>
            <person name="Young S.K."/>
            <person name="Zeng Q."/>
            <person name="Gargeya S."/>
            <person name="Fitzgerald M."/>
            <person name="Haas B."/>
            <person name="Abouelleil A."/>
            <person name="Alvarado L."/>
            <person name="Arachchi H.M."/>
            <person name="Berlin A."/>
            <person name="Chapman S.B."/>
            <person name="Gearin G."/>
            <person name="Goldberg J."/>
            <person name="Griggs A."/>
            <person name="Gujja S."/>
            <person name="Hansen M."/>
            <person name="Heiman D."/>
            <person name="Howarth C."/>
            <person name="Larimer J."/>
            <person name="Lui A."/>
            <person name="MacDonald P.J.P."/>
            <person name="McCowen C."/>
            <person name="Montmayeur A."/>
            <person name="Murphy C."/>
            <person name="Neiman D."/>
            <person name="Pearson M."/>
            <person name="Priest M."/>
            <person name="Roberts A."/>
            <person name="Saif S."/>
            <person name="Shea T."/>
            <person name="Sisk P."/>
            <person name="Stolte C."/>
            <person name="Sykes S."/>
            <person name="Wortman J."/>
            <person name="Nusbaum C."/>
            <person name="Birren B."/>
        </authorList>
    </citation>
    <scope>NUCLEOTIDE SEQUENCE [LARGE SCALE GENOMIC DNA]</scope>
    <source>
        <strain evidence="2 3">CL07T12C05</strain>
    </source>
</reference>
<proteinExistence type="predicted"/>
<evidence type="ECO:0000256" key="1">
    <source>
        <dbReference type="SAM" id="SignalP"/>
    </source>
</evidence>
<gene>
    <name evidence="2" type="ORF">HMPREF1056_04293</name>
</gene>
<dbReference type="AlphaFoldDB" id="A0A0E2AIR5"/>
<dbReference type="RefSeq" id="WP_005797533.1">
    <property type="nucleotide sequence ID" value="NZ_JH724218.1"/>
</dbReference>
<evidence type="ECO:0000313" key="2">
    <source>
        <dbReference type="EMBL" id="EIY89306.1"/>
    </source>
</evidence>
<organism evidence="2 3">
    <name type="scientific">Bacteroides fragilis CL07T12C05</name>
    <dbReference type="NCBI Taxonomy" id="997883"/>
    <lineage>
        <taxon>Bacteria</taxon>
        <taxon>Pseudomonadati</taxon>
        <taxon>Bacteroidota</taxon>
        <taxon>Bacteroidia</taxon>
        <taxon>Bacteroidales</taxon>
        <taxon>Bacteroidaceae</taxon>
        <taxon>Bacteroides</taxon>
    </lineage>
</organism>
<comment type="caution">
    <text evidence="2">The sequence shown here is derived from an EMBL/GenBank/DDBJ whole genome shotgun (WGS) entry which is preliminary data.</text>
</comment>
<dbReference type="Proteomes" id="UP000003879">
    <property type="component" value="Unassembled WGS sequence"/>
</dbReference>
<feature type="signal peptide" evidence="1">
    <location>
        <begin position="1"/>
        <end position="29"/>
    </location>
</feature>
<evidence type="ECO:0000313" key="3">
    <source>
        <dbReference type="Proteomes" id="UP000003879"/>
    </source>
</evidence>
<dbReference type="EMBL" id="AGXN01000026">
    <property type="protein sequence ID" value="EIY89306.1"/>
    <property type="molecule type" value="Genomic_DNA"/>
</dbReference>
<dbReference type="HOGENOM" id="CLU_1665909_0_0_10"/>
<keyword evidence="1" id="KW-0732">Signal</keyword>
<sequence length="158" mass="17834">MKFSKTLSTCLKCIFISVFFLSSTVCVFAQLKKTAKIEKVKSFTAGSVALNKTSLDGVEVYSVTLPNNSKYHQPIVFFLGNKDEMIKNLQDLSDALEEGEKGEVFDFSACGKNYQLSFSRTLGQKCFKIWEPINTSNDFGRFFKATIDDILEFMKTPQ</sequence>
<feature type="chain" id="PRO_5002391864" evidence="1">
    <location>
        <begin position="30"/>
        <end position="158"/>
    </location>
</feature>